<keyword evidence="5 8" id="KW-0812">Transmembrane</keyword>
<dbReference type="InterPro" id="IPR051449">
    <property type="entry name" value="ABC-2_transporter_component"/>
</dbReference>
<sequence>MNGFSIHRFFAIIRKEFIQMRRDRLTFAMMFGIPIIQLILFGYAINTDPKHLPMAILSTDNSQFVRSFAHALEQSQYFTVVDQFEHEDEARQALARGDVQFVLSLPSDFSQRLVRGERPPMLMEVDATDPSAVSSAVQVVNEVARTAFDRDLEGPLQKFTAQPGPAELRIHLMYNPDRLTQYNIVPGLMGVVLTMTMVVITALAVTRERERGTMESLLATPAVPIEVMTGKIIPYIVVGYVQVTVILLAARVLFQVPMVGNLGLLYLGALCFIAATLAVGITISTLATNQLQAMQMSFFFFLPSLLLSGFMFPFRGMPEWAQTLGQMLPLTHFLRVLRGILLKGNGFADIWPDLWPILAFGVVVMAFGAMRYRRTLD</sequence>
<dbReference type="STRING" id="690879.TSACC_22926"/>
<keyword evidence="7 8" id="KW-0472">Membrane</keyword>
<feature type="transmembrane region" description="Helical" evidence="8">
    <location>
        <begin position="232"/>
        <end position="254"/>
    </location>
</feature>
<evidence type="ECO:0000313" key="10">
    <source>
        <dbReference type="EMBL" id="GAT34501.1"/>
    </source>
</evidence>
<dbReference type="EMBL" id="BDCO01000002">
    <property type="protein sequence ID" value="GAT34501.1"/>
    <property type="molecule type" value="Genomic_DNA"/>
</dbReference>
<evidence type="ECO:0000256" key="2">
    <source>
        <dbReference type="ARBA" id="ARBA00007783"/>
    </source>
</evidence>
<keyword evidence="3" id="KW-0813">Transport</keyword>
<keyword evidence="6 8" id="KW-1133">Transmembrane helix</keyword>
<dbReference type="InParanoid" id="A0A146GAR0"/>
<dbReference type="OrthoDB" id="9776218at2"/>
<dbReference type="InterPro" id="IPR047817">
    <property type="entry name" value="ABC2_TM_bact-type"/>
</dbReference>
<evidence type="ECO:0000259" key="9">
    <source>
        <dbReference type="PROSITE" id="PS51012"/>
    </source>
</evidence>
<gene>
    <name evidence="10" type="ORF">TSACC_22926</name>
</gene>
<evidence type="ECO:0000256" key="3">
    <source>
        <dbReference type="ARBA" id="ARBA00022448"/>
    </source>
</evidence>
<evidence type="ECO:0000313" key="11">
    <source>
        <dbReference type="Proteomes" id="UP000076023"/>
    </source>
</evidence>
<protein>
    <submittedName>
        <fullName evidence="10">ABC-2 type transport system permease protein</fullName>
    </submittedName>
</protein>
<organism evidence="10 11">
    <name type="scientific">Terrimicrobium sacchariphilum</name>
    <dbReference type="NCBI Taxonomy" id="690879"/>
    <lineage>
        <taxon>Bacteria</taxon>
        <taxon>Pseudomonadati</taxon>
        <taxon>Verrucomicrobiota</taxon>
        <taxon>Terrimicrobiia</taxon>
        <taxon>Terrimicrobiales</taxon>
        <taxon>Terrimicrobiaceae</taxon>
        <taxon>Terrimicrobium</taxon>
    </lineage>
</organism>
<name>A0A146GAR0_TERSA</name>
<dbReference type="InterPro" id="IPR013525">
    <property type="entry name" value="ABC2_TM"/>
</dbReference>
<comment type="similarity">
    <text evidence="2">Belongs to the ABC-2 integral membrane protein family.</text>
</comment>
<evidence type="ECO:0000256" key="7">
    <source>
        <dbReference type="ARBA" id="ARBA00023136"/>
    </source>
</evidence>
<reference evidence="11" key="1">
    <citation type="journal article" date="2017" name="Genome Announc.">
        <title>Draft Genome Sequence of Terrimicrobium sacchariphilum NM-5T, a Facultative Anaerobic Soil Bacterium of the Class Spartobacteria.</title>
        <authorList>
            <person name="Qiu Y.L."/>
            <person name="Tourlousse D.M."/>
            <person name="Matsuura N."/>
            <person name="Ohashi A."/>
            <person name="Sekiguchi Y."/>
        </authorList>
    </citation>
    <scope>NUCLEOTIDE SEQUENCE [LARGE SCALE GENOMIC DNA]</scope>
    <source>
        <strain evidence="11">NM-5</strain>
    </source>
</reference>
<evidence type="ECO:0000256" key="8">
    <source>
        <dbReference type="SAM" id="Phobius"/>
    </source>
</evidence>
<feature type="transmembrane region" description="Helical" evidence="8">
    <location>
        <begin position="354"/>
        <end position="372"/>
    </location>
</feature>
<evidence type="ECO:0000256" key="4">
    <source>
        <dbReference type="ARBA" id="ARBA00022475"/>
    </source>
</evidence>
<feature type="transmembrane region" description="Helical" evidence="8">
    <location>
        <begin position="266"/>
        <end position="286"/>
    </location>
</feature>
<dbReference type="GO" id="GO:0140359">
    <property type="term" value="F:ABC-type transporter activity"/>
    <property type="evidence" value="ECO:0007669"/>
    <property type="project" value="InterPro"/>
</dbReference>
<accession>A0A146GAR0</accession>
<dbReference type="PROSITE" id="PS51012">
    <property type="entry name" value="ABC_TM2"/>
    <property type="match status" value="1"/>
</dbReference>
<comment type="subcellular location">
    <subcellularLocation>
        <location evidence="1">Cell membrane</location>
        <topology evidence="1">Multi-pass membrane protein</topology>
    </subcellularLocation>
</comment>
<evidence type="ECO:0000256" key="5">
    <source>
        <dbReference type="ARBA" id="ARBA00022692"/>
    </source>
</evidence>
<dbReference type="Proteomes" id="UP000076023">
    <property type="component" value="Unassembled WGS sequence"/>
</dbReference>
<feature type="transmembrane region" description="Helical" evidence="8">
    <location>
        <begin position="184"/>
        <end position="205"/>
    </location>
</feature>
<feature type="domain" description="ABC transmembrane type-2" evidence="9">
    <location>
        <begin position="146"/>
        <end position="375"/>
    </location>
</feature>
<keyword evidence="11" id="KW-1185">Reference proteome</keyword>
<dbReference type="FunCoup" id="A0A146GAR0">
    <property type="interactions" value="162"/>
</dbReference>
<dbReference type="RefSeq" id="WP_075080125.1">
    <property type="nucleotide sequence ID" value="NZ_BDCO01000002.1"/>
</dbReference>
<dbReference type="Pfam" id="PF12698">
    <property type="entry name" value="ABC2_membrane_3"/>
    <property type="match status" value="1"/>
</dbReference>
<dbReference type="GO" id="GO:0005886">
    <property type="term" value="C:plasma membrane"/>
    <property type="evidence" value="ECO:0007669"/>
    <property type="project" value="UniProtKB-SubCell"/>
</dbReference>
<dbReference type="PANTHER" id="PTHR30294">
    <property type="entry name" value="MEMBRANE COMPONENT OF ABC TRANSPORTER YHHJ-RELATED"/>
    <property type="match status" value="1"/>
</dbReference>
<keyword evidence="4" id="KW-1003">Cell membrane</keyword>
<dbReference type="PANTHER" id="PTHR30294:SF29">
    <property type="entry name" value="MULTIDRUG ABC TRANSPORTER PERMEASE YBHS-RELATED"/>
    <property type="match status" value="1"/>
</dbReference>
<feature type="transmembrane region" description="Helical" evidence="8">
    <location>
        <begin position="298"/>
        <end position="317"/>
    </location>
</feature>
<dbReference type="AlphaFoldDB" id="A0A146GAR0"/>
<proteinExistence type="inferred from homology"/>
<comment type="caution">
    <text evidence="10">The sequence shown here is derived from an EMBL/GenBank/DDBJ whole genome shotgun (WGS) entry which is preliminary data.</text>
</comment>
<evidence type="ECO:0000256" key="1">
    <source>
        <dbReference type="ARBA" id="ARBA00004651"/>
    </source>
</evidence>
<dbReference type="Gene3D" id="3.40.1710.10">
    <property type="entry name" value="abc type-2 transporter like domain"/>
    <property type="match status" value="1"/>
</dbReference>
<evidence type="ECO:0000256" key="6">
    <source>
        <dbReference type="ARBA" id="ARBA00022989"/>
    </source>
</evidence>
<feature type="transmembrane region" description="Helical" evidence="8">
    <location>
        <begin position="25"/>
        <end position="45"/>
    </location>
</feature>